<evidence type="ECO:0000313" key="1">
    <source>
        <dbReference type="EMBL" id="SDL65794.1"/>
    </source>
</evidence>
<organism evidence="1 2">
    <name type="scientific">Franzmannia pantelleriensis</name>
    <dbReference type="NCBI Taxonomy" id="48727"/>
    <lineage>
        <taxon>Bacteria</taxon>
        <taxon>Pseudomonadati</taxon>
        <taxon>Pseudomonadota</taxon>
        <taxon>Gammaproteobacteria</taxon>
        <taxon>Oceanospirillales</taxon>
        <taxon>Halomonadaceae</taxon>
        <taxon>Franzmannia</taxon>
    </lineage>
</organism>
<gene>
    <name evidence="1" type="ORF">SAMN05192555_10619</name>
</gene>
<name>A0A1G9LVF5_9GAMM</name>
<reference evidence="2" key="1">
    <citation type="submission" date="2016-10" db="EMBL/GenBank/DDBJ databases">
        <authorList>
            <person name="Varghese N."/>
            <person name="Submissions S."/>
        </authorList>
    </citation>
    <scope>NUCLEOTIDE SEQUENCE [LARGE SCALE GENOMIC DNA]</scope>
    <source>
        <strain evidence="2">AAP</strain>
    </source>
</reference>
<keyword evidence="2" id="KW-1185">Reference proteome</keyword>
<sequence length="35" mass="3690">MSGILAIGVALLLLIYLAYRGLRLLILVGSLVGSF</sequence>
<dbReference type="EMBL" id="FNGH01000006">
    <property type="protein sequence ID" value="SDL65794.1"/>
    <property type="molecule type" value="Genomic_DNA"/>
</dbReference>
<protein>
    <submittedName>
        <fullName evidence="1">Uncharacterized protein</fullName>
    </submittedName>
</protein>
<dbReference type="Proteomes" id="UP000199107">
    <property type="component" value="Unassembled WGS sequence"/>
</dbReference>
<dbReference type="AlphaFoldDB" id="A0A1G9LVF5"/>
<evidence type="ECO:0000313" key="2">
    <source>
        <dbReference type="Proteomes" id="UP000199107"/>
    </source>
</evidence>
<proteinExistence type="predicted"/>
<accession>A0A1G9LVF5</accession>